<dbReference type="Proteomes" id="UP000658514">
    <property type="component" value="Unassembled WGS sequence"/>
</dbReference>
<comment type="cofactor">
    <cofactor evidence="1">
        <name>FAD</name>
        <dbReference type="ChEBI" id="CHEBI:57692"/>
    </cofactor>
</comment>
<keyword evidence="5" id="KW-0560">Oxidoreductase</keyword>
<dbReference type="Pfam" id="PF07992">
    <property type="entry name" value="Pyr_redox_2"/>
    <property type="match status" value="1"/>
</dbReference>
<feature type="domain" description="FAD/NAD(P)-binding" evidence="6">
    <location>
        <begin position="11"/>
        <end position="323"/>
    </location>
</feature>
<dbReference type="InterPro" id="IPR023753">
    <property type="entry name" value="FAD/NAD-binding_dom"/>
</dbReference>
<evidence type="ECO:0000313" key="8">
    <source>
        <dbReference type="Proteomes" id="UP000658514"/>
    </source>
</evidence>
<evidence type="ECO:0000313" key="7">
    <source>
        <dbReference type="EMBL" id="MBD2196124.1"/>
    </source>
</evidence>
<name>A0ABR8A8F8_9CYAN</name>
<dbReference type="SUPFAM" id="SSF51905">
    <property type="entry name" value="FAD/NAD(P)-binding domain"/>
    <property type="match status" value="2"/>
</dbReference>
<dbReference type="EMBL" id="JACJQH010000015">
    <property type="protein sequence ID" value="MBD2196124.1"/>
    <property type="molecule type" value="Genomic_DNA"/>
</dbReference>
<keyword evidence="8" id="KW-1185">Reference proteome</keyword>
<comment type="similarity">
    <text evidence="2">Belongs to the NADH dehydrogenase family.</text>
</comment>
<proteinExistence type="inferred from homology"/>
<evidence type="ECO:0000256" key="5">
    <source>
        <dbReference type="ARBA" id="ARBA00023002"/>
    </source>
</evidence>
<dbReference type="PANTHER" id="PTHR42913:SF9">
    <property type="entry name" value="SLR1591 PROTEIN"/>
    <property type="match status" value="1"/>
</dbReference>
<reference evidence="7 8" key="1">
    <citation type="journal article" date="2020" name="ISME J.">
        <title>Comparative genomics reveals insights into cyanobacterial evolution and habitat adaptation.</title>
        <authorList>
            <person name="Chen M.Y."/>
            <person name="Teng W.K."/>
            <person name="Zhao L."/>
            <person name="Hu C.X."/>
            <person name="Zhou Y.K."/>
            <person name="Han B.P."/>
            <person name="Song L.R."/>
            <person name="Shu W.S."/>
        </authorList>
    </citation>
    <scope>NUCLEOTIDE SEQUENCE [LARGE SCALE GENOMIC DNA]</scope>
    <source>
        <strain evidence="7 8">FACHB-288</strain>
    </source>
</reference>
<dbReference type="Gene3D" id="3.50.50.100">
    <property type="match status" value="1"/>
</dbReference>
<dbReference type="PROSITE" id="PS00626">
    <property type="entry name" value="RCC1_2"/>
    <property type="match status" value="1"/>
</dbReference>
<dbReference type="PRINTS" id="PR00368">
    <property type="entry name" value="FADPNR"/>
</dbReference>
<dbReference type="InterPro" id="IPR036188">
    <property type="entry name" value="FAD/NAD-bd_sf"/>
</dbReference>
<sequence>MPPEKSAKSKNLVLVGGGHSHAIVLRMLGMKPLAGVGLTLISPNSDTPYSGMLPGHIAGFYNHDECHIDLQRLTQFAQAQFYVDRAINLDLQNKKVICANHPAVDFDVLSVDIGSTPAKISVSDAAECVVPAKPVSELLKHWYQLLKTVEANPQKPLRIAIAGGGAGGVELALSMEAQLKRILSPSAMLEVHLFQRDRQLMSKHHYSVQRLVQQILTQRGIKLYLGETVTQVTPLAQTGNQQTLQVKCESGLTVDCDKIFWVTQAAAPDWLKSTGLRTDDQGFILVGDTLQSLSHPDVFAAGDIATMIDHPRPKAGVFAVRQGKPLYENLRRYLLGKPLKAYVPQKQYLSLIGTGDKSAIATRGAFTLPPNKLLWYWKDWLDRRFMERFN</sequence>
<dbReference type="InterPro" id="IPR000408">
    <property type="entry name" value="Reg_chr_condens"/>
</dbReference>
<comment type="caution">
    <text evidence="7">The sequence shown here is derived from an EMBL/GenBank/DDBJ whole genome shotgun (WGS) entry which is preliminary data.</text>
</comment>
<accession>A0ABR8A8F8</accession>
<evidence type="ECO:0000256" key="1">
    <source>
        <dbReference type="ARBA" id="ARBA00001974"/>
    </source>
</evidence>
<evidence type="ECO:0000256" key="4">
    <source>
        <dbReference type="ARBA" id="ARBA00022827"/>
    </source>
</evidence>
<dbReference type="NCBIfam" id="TIGR03169">
    <property type="entry name" value="Nterm_to_SelD"/>
    <property type="match status" value="1"/>
</dbReference>
<organism evidence="7 8">
    <name type="scientific">Calothrix parietina FACHB-288</name>
    <dbReference type="NCBI Taxonomy" id="2692896"/>
    <lineage>
        <taxon>Bacteria</taxon>
        <taxon>Bacillati</taxon>
        <taxon>Cyanobacteriota</taxon>
        <taxon>Cyanophyceae</taxon>
        <taxon>Nostocales</taxon>
        <taxon>Calotrichaceae</taxon>
        <taxon>Calothrix</taxon>
    </lineage>
</organism>
<dbReference type="PANTHER" id="PTHR42913">
    <property type="entry name" value="APOPTOSIS-INDUCING FACTOR 1"/>
    <property type="match status" value="1"/>
</dbReference>
<evidence type="ECO:0000256" key="2">
    <source>
        <dbReference type="ARBA" id="ARBA00005272"/>
    </source>
</evidence>
<keyword evidence="3" id="KW-0285">Flavoprotein</keyword>
<keyword evidence="4" id="KW-0274">FAD</keyword>
<dbReference type="InterPro" id="IPR017584">
    <property type="entry name" value="Pyridine_nucleo_diS_OxRdtase_N"/>
</dbReference>
<dbReference type="RefSeq" id="WP_190540992.1">
    <property type="nucleotide sequence ID" value="NZ_CAWPNO010000046.1"/>
</dbReference>
<evidence type="ECO:0000256" key="3">
    <source>
        <dbReference type="ARBA" id="ARBA00022630"/>
    </source>
</evidence>
<evidence type="ECO:0000259" key="6">
    <source>
        <dbReference type="Pfam" id="PF07992"/>
    </source>
</evidence>
<gene>
    <name evidence="7" type="ORF">H6G24_11535</name>
</gene>
<protein>
    <submittedName>
        <fullName evidence="7">FAD-dependent oxidoreductase</fullName>
    </submittedName>
</protein>
<dbReference type="InterPro" id="IPR051169">
    <property type="entry name" value="NADH-Q_oxidoreductase"/>
</dbReference>